<evidence type="ECO:0000313" key="3">
    <source>
        <dbReference type="Proteomes" id="UP000249377"/>
    </source>
</evidence>
<dbReference type="Proteomes" id="UP000249377">
    <property type="component" value="Unassembled WGS sequence"/>
</dbReference>
<organism evidence="2 3">
    <name type="scientific">Hydrogeniiclostridium mannosilyticum</name>
    <dbReference type="NCBI Taxonomy" id="2764322"/>
    <lineage>
        <taxon>Bacteria</taxon>
        <taxon>Bacillati</taxon>
        <taxon>Bacillota</taxon>
        <taxon>Clostridia</taxon>
        <taxon>Eubacteriales</taxon>
        <taxon>Acutalibacteraceae</taxon>
        <taxon>Hydrogeniiclostridium</taxon>
    </lineage>
</organism>
<protein>
    <submittedName>
        <fullName evidence="2">Response regulator receiver protein</fullName>
    </submittedName>
</protein>
<gene>
    <name evidence="2" type="ORF">DPQ25_07405</name>
</gene>
<dbReference type="InterPro" id="IPR005561">
    <property type="entry name" value="ANTAR"/>
</dbReference>
<dbReference type="GO" id="GO:0003723">
    <property type="term" value="F:RNA binding"/>
    <property type="evidence" value="ECO:0007669"/>
    <property type="project" value="InterPro"/>
</dbReference>
<feature type="domain" description="ANTAR" evidence="1">
    <location>
        <begin position="122"/>
        <end position="183"/>
    </location>
</feature>
<accession>A0A328UD40</accession>
<sequence length="188" mass="21105">MNRVLLVASTKKGQEVFLSALSDLSYHEALCIRSVREAWRVLQEKSFALVVVVSPLSDGAGYDLAKMAAGTAAGVIMVCKPELYELSFEKMADSGVFVFSTTMGHRFFAYAVRLMASVHKRLAAAAPQAEKLQQKIRDIRMVDKAKCLLIQYERMTEEEAHRSIEKQAMDRRVAKRDVAKEILQLYGD</sequence>
<name>A0A328UD40_9FIRM</name>
<keyword evidence="3" id="KW-1185">Reference proteome</keyword>
<dbReference type="RefSeq" id="WP_112332530.1">
    <property type="nucleotide sequence ID" value="NZ_JADPHD010000007.1"/>
</dbReference>
<dbReference type="PROSITE" id="PS50921">
    <property type="entry name" value="ANTAR"/>
    <property type="match status" value="1"/>
</dbReference>
<dbReference type="EMBL" id="QLYR01000003">
    <property type="protein sequence ID" value="RAQ29299.1"/>
    <property type="molecule type" value="Genomic_DNA"/>
</dbReference>
<dbReference type="Pfam" id="PF03861">
    <property type="entry name" value="ANTAR"/>
    <property type="match status" value="1"/>
</dbReference>
<dbReference type="InterPro" id="IPR036388">
    <property type="entry name" value="WH-like_DNA-bd_sf"/>
</dbReference>
<dbReference type="InterPro" id="IPR011006">
    <property type="entry name" value="CheY-like_superfamily"/>
</dbReference>
<evidence type="ECO:0000313" key="2">
    <source>
        <dbReference type="EMBL" id="RAQ29299.1"/>
    </source>
</evidence>
<reference evidence="2 3" key="1">
    <citation type="submission" date="2018-06" db="EMBL/GenBank/DDBJ databases">
        <title>Noncontiguous genome sequence of Ruminococcaceae bacterium ASD2818.</title>
        <authorList>
            <person name="Chaplin A.V."/>
            <person name="Sokolova S.R."/>
            <person name="Kochetkova T.O."/>
            <person name="Goltsov A.Y."/>
            <person name="Trofimov D.Y."/>
            <person name="Efimov B.A."/>
        </authorList>
    </citation>
    <scope>NUCLEOTIDE SEQUENCE [LARGE SCALE GENOMIC DNA]</scope>
    <source>
        <strain evidence="2 3">ASD2818</strain>
    </source>
</reference>
<dbReference type="SUPFAM" id="SSF52172">
    <property type="entry name" value="CheY-like"/>
    <property type="match status" value="1"/>
</dbReference>
<comment type="caution">
    <text evidence="2">The sequence shown here is derived from an EMBL/GenBank/DDBJ whole genome shotgun (WGS) entry which is preliminary data.</text>
</comment>
<dbReference type="SMART" id="SM01012">
    <property type="entry name" value="ANTAR"/>
    <property type="match status" value="1"/>
</dbReference>
<proteinExistence type="predicted"/>
<dbReference type="Gene3D" id="1.10.10.10">
    <property type="entry name" value="Winged helix-like DNA-binding domain superfamily/Winged helix DNA-binding domain"/>
    <property type="match status" value="1"/>
</dbReference>
<dbReference type="AlphaFoldDB" id="A0A328UD40"/>
<evidence type="ECO:0000259" key="1">
    <source>
        <dbReference type="PROSITE" id="PS50921"/>
    </source>
</evidence>